<dbReference type="KEGG" id="erz:ER308_04525"/>
<feature type="compositionally biased region" description="Acidic residues" evidence="1">
    <location>
        <begin position="111"/>
        <end position="131"/>
    </location>
</feature>
<keyword evidence="2" id="KW-0472">Membrane</keyword>
<proteinExistence type="predicted"/>
<accession>A0A411YCB1</accession>
<evidence type="ECO:0000256" key="2">
    <source>
        <dbReference type="SAM" id="Phobius"/>
    </source>
</evidence>
<sequence>MSGDQDHDGGPQGEAAQPGDDPEGDELPNEPSRSRLQQAASTLRRFPPVWGAIGLLAAVAVTGFALALAASSRAADQEEDAQQELANLEEQSQEELEELEEHASGLTQDLEAAEAELEAAEAEREAIEDERDGLASDLSSAESEAAELETEADRLREEYDPEIRAEREQEVEDEVARACAEAEDDIDSEIGTLVEYDSNWDHVTDQESLVAEVAACAEDVRTQTEAEREEARLAECSTIDRGQVERNPEEYEGECLHMFARIVQFDSATGPCAFHARVSAEHSSGIGDYDVRSAFGYEDSPMLSALTEDCPDLDGITNNDIVEVWATGRGSYSYDTTIGGGTTVPAFKIDTIELIEARD</sequence>
<keyword evidence="4" id="KW-1185">Reference proteome</keyword>
<feature type="compositionally biased region" description="Acidic residues" evidence="1">
    <location>
        <begin position="91"/>
        <end position="100"/>
    </location>
</feature>
<keyword evidence="2" id="KW-0812">Transmembrane</keyword>
<dbReference type="OrthoDB" id="4794368at2"/>
<dbReference type="EMBL" id="CP036402">
    <property type="protein sequence ID" value="QBI18881.1"/>
    <property type="molecule type" value="Genomic_DNA"/>
</dbReference>
<feature type="region of interest" description="Disordered" evidence="1">
    <location>
        <begin position="1"/>
        <end position="40"/>
    </location>
</feature>
<feature type="compositionally biased region" description="Basic and acidic residues" evidence="1">
    <location>
        <begin position="151"/>
        <end position="168"/>
    </location>
</feature>
<organism evidence="3 4">
    <name type="scientific">Egibacter rhizosphaerae</name>
    <dbReference type="NCBI Taxonomy" id="1670831"/>
    <lineage>
        <taxon>Bacteria</taxon>
        <taxon>Bacillati</taxon>
        <taxon>Actinomycetota</taxon>
        <taxon>Nitriliruptoria</taxon>
        <taxon>Egibacterales</taxon>
        <taxon>Egibacteraceae</taxon>
        <taxon>Egibacter</taxon>
    </lineage>
</organism>
<reference evidence="3 4" key="1">
    <citation type="submission" date="2019-01" db="EMBL/GenBank/DDBJ databases">
        <title>Egibacter rhizosphaerae EGI 80759T.</title>
        <authorList>
            <person name="Chen D.-D."/>
            <person name="Tian Y."/>
            <person name="Jiao J.-Y."/>
            <person name="Zhang X.-T."/>
            <person name="Zhang Y.-G."/>
            <person name="Zhang Y."/>
            <person name="Xiao M."/>
            <person name="Shu W.-S."/>
            <person name="Li W.-J."/>
        </authorList>
    </citation>
    <scope>NUCLEOTIDE SEQUENCE [LARGE SCALE GENOMIC DNA]</scope>
    <source>
        <strain evidence="3 4">EGI 80759</strain>
    </source>
</reference>
<evidence type="ECO:0000313" key="3">
    <source>
        <dbReference type="EMBL" id="QBI18881.1"/>
    </source>
</evidence>
<gene>
    <name evidence="3" type="ORF">ER308_04525</name>
</gene>
<dbReference type="Proteomes" id="UP000291469">
    <property type="component" value="Chromosome"/>
</dbReference>
<keyword evidence="2" id="KW-1133">Transmembrane helix</keyword>
<dbReference type="AlphaFoldDB" id="A0A411YCB1"/>
<feature type="transmembrane region" description="Helical" evidence="2">
    <location>
        <begin position="49"/>
        <end position="70"/>
    </location>
</feature>
<evidence type="ECO:0000313" key="4">
    <source>
        <dbReference type="Proteomes" id="UP000291469"/>
    </source>
</evidence>
<feature type="region of interest" description="Disordered" evidence="1">
    <location>
        <begin position="70"/>
        <end position="171"/>
    </location>
</feature>
<dbReference type="RefSeq" id="WP_131153878.1">
    <property type="nucleotide sequence ID" value="NZ_CP036402.1"/>
</dbReference>
<protein>
    <submittedName>
        <fullName evidence="3">Uncharacterized protein</fullName>
    </submittedName>
</protein>
<evidence type="ECO:0000256" key="1">
    <source>
        <dbReference type="SAM" id="MobiDB-lite"/>
    </source>
</evidence>
<name>A0A411YCB1_9ACTN</name>